<dbReference type="Proteomes" id="UP000663852">
    <property type="component" value="Unassembled WGS sequence"/>
</dbReference>
<keyword evidence="2 8" id="KW-0812">Transmembrane</keyword>
<evidence type="ECO:0000313" key="13">
    <source>
        <dbReference type="Proteomes" id="UP000663828"/>
    </source>
</evidence>
<feature type="transmembrane region" description="Helical" evidence="8">
    <location>
        <begin position="1476"/>
        <end position="1495"/>
    </location>
</feature>
<dbReference type="GO" id="GO:0004930">
    <property type="term" value="F:G protein-coupled receptor activity"/>
    <property type="evidence" value="ECO:0007669"/>
    <property type="project" value="InterPro"/>
</dbReference>
<feature type="transmembrane region" description="Helical" evidence="8">
    <location>
        <begin position="1425"/>
        <end position="1447"/>
    </location>
</feature>
<evidence type="ECO:0000256" key="1">
    <source>
        <dbReference type="ARBA" id="ARBA00004370"/>
    </source>
</evidence>
<dbReference type="EMBL" id="CAJNOJ010000121">
    <property type="protein sequence ID" value="CAF1154595.1"/>
    <property type="molecule type" value="Genomic_DNA"/>
</dbReference>
<keyword evidence="13" id="KW-1185">Reference proteome</keyword>
<dbReference type="Pfam" id="PF00001">
    <property type="entry name" value="7tm_1"/>
    <property type="match status" value="1"/>
</dbReference>
<dbReference type="Proteomes" id="UP000663828">
    <property type="component" value="Unassembled WGS sequence"/>
</dbReference>
<feature type="disulfide bond" evidence="6">
    <location>
        <begin position="919"/>
        <end position="928"/>
    </location>
</feature>
<evidence type="ECO:0000259" key="9">
    <source>
        <dbReference type="PROSITE" id="PS50026"/>
    </source>
</evidence>
<feature type="disulfide bond" evidence="7">
    <location>
        <begin position="651"/>
        <end position="666"/>
    </location>
</feature>
<dbReference type="SUPFAM" id="SSF57424">
    <property type="entry name" value="LDL receptor-like module"/>
    <property type="match status" value="1"/>
</dbReference>
<evidence type="ECO:0000256" key="3">
    <source>
        <dbReference type="ARBA" id="ARBA00022989"/>
    </source>
</evidence>
<evidence type="ECO:0000313" key="14">
    <source>
        <dbReference type="Proteomes" id="UP000663852"/>
    </source>
</evidence>
<proteinExistence type="predicted"/>
<dbReference type="SUPFAM" id="SSF57196">
    <property type="entry name" value="EGF/Laminin"/>
    <property type="match status" value="2"/>
</dbReference>
<keyword evidence="4 8" id="KW-0472">Membrane</keyword>
<evidence type="ECO:0000256" key="7">
    <source>
        <dbReference type="PROSITE-ProRule" id="PRU00124"/>
    </source>
</evidence>
<dbReference type="Gene3D" id="2.10.25.10">
    <property type="entry name" value="Laminin"/>
    <property type="match status" value="2"/>
</dbReference>
<dbReference type="PROSITE" id="PS00022">
    <property type="entry name" value="EGF_1"/>
    <property type="match status" value="2"/>
</dbReference>
<evidence type="ECO:0000313" key="11">
    <source>
        <dbReference type="EMBL" id="CAF1154595.1"/>
    </source>
</evidence>
<keyword evidence="3 8" id="KW-1133">Transmembrane helix</keyword>
<evidence type="ECO:0000256" key="4">
    <source>
        <dbReference type="ARBA" id="ARBA00023136"/>
    </source>
</evidence>
<reference evidence="11" key="1">
    <citation type="submission" date="2021-02" db="EMBL/GenBank/DDBJ databases">
        <authorList>
            <person name="Nowell W R."/>
        </authorList>
    </citation>
    <scope>NUCLEOTIDE SEQUENCE</scope>
</reference>
<evidence type="ECO:0000256" key="8">
    <source>
        <dbReference type="SAM" id="Phobius"/>
    </source>
</evidence>
<dbReference type="InterPro" id="IPR050906">
    <property type="entry name" value="Notch_signaling"/>
</dbReference>
<feature type="transmembrane region" description="Helical" evidence="8">
    <location>
        <begin position="1256"/>
        <end position="1275"/>
    </location>
</feature>
<feature type="transmembrane region" description="Helical" evidence="8">
    <location>
        <begin position="1287"/>
        <end position="1309"/>
    </location>
</feature>
<evidence type="ECO:0000256" key="6">
    <source>
        <dbReference type="PROSITE-ProRule" id="PRU00076"/>
    </source>
</evidence>
<keyword evidence="5 6" id="KW-1015">Disulfide bond</keyword>
<feature type="transmembrane region" description="Helical" evidence="8">
    <location>
        <begin position="1507"/>
        <end position="1529"/>
    </location>
</feature>
<gene>
    <name evidence="11" type="ORF">EDS130_LOCUS22799</name>
    <name evidence="12" type="ORF">XAT740_LOCUS22670</name>
</gene>
<dbReference type="PROSITE" id="PS01209">
    <property type="entry name" value="LDLRA_1"/>
    <property type="match status" value="1"/>
</dbReference>
<dbReference type="InterPro" id="IPR000742">
    <property type="entry name" value="EGF"/>
</dbReference>
<dbReference type="PROSITE" id="PS50262">
    <property type="entry name" value="G_PROTEIN_RECEP_F1_2"/>
    <property type="match status" value="1"/>
</dbReference>
<dbReference type="PROSITE" id="PS50068">
    <property type="entry name" value="LDLRA_2"/>
    <property type="match status" value="3"/>
</dbReference>
<dbReference type="InterPro" id="IPR000276">
    <property type="entry name" value="GPCR_Rhodpsn"/>
</dbReference>
<evidence type="ECO:0000256" key="2">
    <source>
        <dbReference type="ARBA" id="ARBA00022692"/>
    </source>
</evidence>
<protein>
    <submittedName>
        <fullName evidence="11">Uncharacterized protein</fullName>
    </submittedName>
</protein>
<feature type="domain" description="EGF-like" evidence="9">
    <location>
        <begin position="968"/>
        <end position="1012"/>
    </location>
</feature>
<organism evidence="11 14">
    <name type="scientific">Adineta ricciae</name>
    <name type="common">Rotifer</name>
    <dbReference type="NCBI Taxonomy" id="249248"/>
    <lineage>
        <taxon>Eukaryota</taxon>
        <taxon>Metazoa</taxon>
        <taxon>Spiralia</taxon>
        <taxon>Gnathifera</taxon>
        <taxon>Rotifera</taxon>
        <taxon>Eurotatoria</taxon>
        <taxon>Bdelloidea</taxon>
        <taxon>Adinetida</taxon>
        <taxon>Adinetidae</taxon>
        <taxon>Adineta</taxon>
    </lineage>
</organism>
<dbReference type="PROSITE" id="PS01186">
    <property type="entry name" value="EGF_2"/>
    <property type="match status" value="2"/>
</dbReference>
<feature type="disulfide bond" evidence="6">
    <location>
        <begin position="1002"/>
        <end position="1011"/>
    </location>
</feature>
<name>A0A814T3A2_ADIRI</name>
<dbReference type="InterPro" id="IPR002172">
    <property type="entry name" value="LDrepeatLR_classA_rpt"/>
</dbReference>
<dbReference type="PANTHER" id="PTHR24044:SF420">
    <property type="entry name" value="DELTA AND NOTCH-LIKE EPIDERMAL GROWTH FACTOR-RELATED RECEPTOR ISOFORM X1"/>
    <property type="match status" value="1"/>
</dbReference>
<keyword evidence="6" id="KW-0245">EGF-like domain</keyword>
<feature type="domain" description="EGF-like" evidence="9">
    <location>
        <begin position="892"/>
        <end position="929"/>
    </location>
</feature>
<dbReference type="OrthoDB" id="8831087at2759"/>
<evidence type="ECO:0000256" key="5">
    <source>
        <dbReference type="ARBA" id="ARBA00023157"/>
    </source>
</evidence>
<dbReference type="SUPFAM" id="SSF81321">
    <property type="entry name" value="Family A G protein-coupled receptor-like"/>
    <property type="match status" value="1"/>
</dbReference>
<dbReference type="Gene3D" id="1.20.1070.10">
    <property type="entry name" value="Rhodopsin 7-helix transmembrane proteins"/>
    <property type="match status" value="1"/>
</dbReference>
<comment type="caution">
    <text evidence="11">The sequence shown here is derived from an EMBL/GenBank/DDBJ whole genome shotgun (WGS) entry which is preliminary data.</text>
</comment>
<dbReference type="PRINTS" id="PR00261">
    <property type="entry name" value="LDLRECEPTOR"/>
</dbReference>
<feature type="disulfide bond" evidence="7">
    <location>
        <begin position="193"/>
        <end position="205"/>
    </location>
</feature>
<dbReference type="SMART" id="SM00181">
    <property type="entry name" value="EGF"/>
    <property type="match status" value="3"/>
</dbReference>
<comment type="subcellular location">
    <subcellularLocation>
        <location evidence="1">Membrane</location>
    </subcellularLocation>
</comment>
<dbReference type="PANTHER" id="PTHR24044">
    <property type="entry name" value="NOTCH LIGAND FAMILY MEMBER"/>
    <property type="match status" value="1"/>
</dbReference>
<dbReference type="Gene3D" id="4.10.400.10">
    <property type="entry name" value="Low-density Lipoprotein Receptor"/>
    <property type="match status" value="2"/>
</dbReference>
<dbReference type="CDD" id="cd00112">
    <property type="entry name" value="LDLa"/>
    <property type="match status" value="2"/>
</dbReference>
<dbReference type="SMART" id="SM00192">
    <property type="entry name" value="LDLa"/>
    <property type="match status" value="6"/>
</dbReference>
<dbReference type="CDD" id="cd00054">
    <property type="entry name" value="EGF_CA"/>
    <property type="match status" value="1"/>
</dbReference>
<dbReference type="PROSITE" id="PS50026">
    <property type="entry name" value="EGF_3"/>
    <property type="match status" value="2"/>
</dbReference>
<dbReference type="InterPro" id="IPR036055">
    <property type="entry name" value="LDL_receptor-like_sf"/>
</dbReference>
<feature type="transmembrane region" description="Helical" evidence="8">
    <location>
        <begin position="1375"/>
        <end position="1392"/>
    </location>
</feature>
<dbReference type="Pfam" id="PF00008">
    <property type="entry name" value="EGF"/>
    <property type="match status" value="1"/>
</dbReference>
<dbReference type="GO" id="GO:0016020">
    <property type="term" value="C:membrane"/>
    <property type="evidence" value="ECO:0007669"/>
    <property type="project" value="UniProtKB-SubCell"/>
</dbReference>
<dbReference type="InterPro" id="IPR023415">
    <property type="entry name" value="LDLR_class-A_CS"/>
</dbReference>
<comment type="caution">
    <text evidence="6">Lacks conserved residue(s) required for the propagation of feature annotation.</text>
</comment>
<dbReference type="InterPro" id="IPR017452">
    <property type="entry name" value="GPCR_Rhodpsn_7TM"/>
</dbReference>
<feature type="disulfide bond" evidence="6">
    <location>
        <begin position="896"/>
        <end position="906"/>
    </location>
</feature>
<sequence length="1557" mass="181712">MNEVSGDQYNDGIGVRYNCFHLASNMKYAKVTQQISSYCMNEPSWKFYIETDSSLQTFSFSDLVKLNITSDDLYLWSTPIDTIEQYQIYLETKNFSLSKWIFHNCTLPRFGPMCQYELYSYHENYSSLYELIHDYYENYNDPMENITCYTHIQCHRGYSPACLDWTEICDGKADCLDGNFDEEHCWQLEFHECESNEYVCDIGQCIPNEFVQDDAKIHDCVDRSDEKTTDNKEFPSEFHYEPAFGFDDIRCDMAFLSRSCFFFRQYLIAESMFSVKDVSVSNECWSAFRCYFGSPISQNPNGLNDIYGKCMPQIIKTCPDMFFFPNIPTFFGYIYIGYKKNDTPNNKNYLLPHLCSNKSFHYGSLALVVDGSINNTTCFRITRFEDQFSNFNPGLLFRYLLPMTDLYYQLTQTEPIINFPFNRCNESNIYQCQNSSKCISIDRLADNTPDCPSKDDETILEDRNSQLFAQIQHNYYKCYFTDKYISRVVIHNGQCDCGINEYGFCEDESTFFNFTRRNLFFQTTCDRFQEIHWITVDGKNETDETECEQWECDNIYTRCDGITNCLHGEDEIGCDLSSLFNCSSNERICVTRHTSQFSCLPIYKINDGKVDCLGGTDETSICSSAYATYKGDDFFCMNNQTPICLPNSKLCDERKDCFDGDDEQFCFRNRTVSPQKSICANFDSGFISHIEKYLCLATKFREKARFKQFTIEGFQQSTENEVTNAVSGTQIRLLDKPRCYRGLDVRVWLNKSSNSYASACLCPPSYYGERCQYQNQRVSLAMRFVVPTQLRQIQFAALVMLIDDTNERIVHSFEQFTYLSIRDCQLKFNLYLLYSTRPKRPNRTYSIHVDIYEKLSLTYRTSFLYPIKFSFLPVHRLAFRVKIPSDSHDDQQHERCSKKKCLHGKCSIYSNIEETFCQCEVGWSGQYCHIPFHCTCSVLNSICVGLSSHNRSICICRENHFGPQCYLRNRICDISPCDNNGLCIPYDDFMLPSIKQKYFCICPRGFSGDRCEVIDTQLNFIFEKDIYLSHSIFIHFLKILSSMKPNKAPEISPSRSTALQTISQTTNSIDIYWSQPFHLVFIETLEKNYYLTAVQPIFNYSRTIVKRIDSSHRCPSINELVNETFAQLHVLRRIKSYHSICRQYSPHLQCFHDDLHFCLCYDHQQKRLANCFQFDYQMKFDCYGQNDCINDGQCFQDSPDCPKRSICVCRSCYYGNRCQFSTSEFGLSLDAILAYHIIPDVNIFHQTSIIKISFSLTILFLVVGLINGILTLITFKNESVLEVGCGIYLLGSSITTILATIFFGLKYFIYLSTQISAPSNRLFMQIQCYSLDFLLRVCLNTDQWLNACVSMERAITIIQGVQFVKKKSRQLAKRIMMILFVFVLLTSIHDPIHRRLFEEENDNENKKRIWCIVNYSSNLQIYNRFVNSLLFFVPFLINLISSIILITKKYHQQSNLKKSGSYKSTLYQQILNHKHLLTAPVVLFLLALPRLILSYVSKCMNSSRGSWIFLCGYFISFIPPTITFMIFVIPSEFYRGEYQKCITQYRKKLQKHIRRAL</sequence>
<accession>A0A814T3A2</accession>
<dbReference type="EMBL" id="CAJNOR010001679">
    <property type="protein sequence ID" value="CAF1182719.1"/>
    <property type="molecule type" value="Genomic_DNA"/>
</dbReference>
<evidence type="ECO:0000259" key="10">
    <source>
        <dbReference type="PROSITE" id="PS50262"/>
    </source>
</evidence>
<evidence type="ECO:0000313" key="12">
    <source>
        <dbReference type="EMBL" id="CAF1182719.1"/>
    </source>
</evidence>
<feature type="domain" description="G-protein coupled receptors family 1 profile" evidence="10">
    <location>
        <begin position="1266"/>
        <end position="1527"/>
    </location>
</feature>